<evidence type="ECO:0000256" key="1">
    <source>
        <dbReference type="SAM" id="MobiDB-lite"/>
    </source>
</evidence>
<proteinExistence type="predicted"/>
<gene>
    <name evidence="2" type="ORF">C8A00DRAFT_32132</name>
</gene>
<evidence type="ECO:0000313" key="2">
    <source>
        <dbReference type="EMBL" id="KAK4155047.1"/>
    </source>
</evidence>
<dbReference type="Proteomes" id="UP001302745">
    <property type="component" value="Unassembled WGS sequence"/>
</dbReference>
<reference evidence="2" key="1">
    <citation type="journal article" date="2023" name="Mol. Phylogenet. Evol.">
        <title>Genome-scale phylogeny and comparative genomics of the fungal order Sordariales.</title>
        <authorList>
            <person name="Hensen N."/>
            <person name="Bonometti L."/>
            <person name="Westerberg I."/>
            <person name="Brannstrom I.O."/>
            <person name="Guillou S."/>
            <person name="Cros-Aarteil S."/>
            <person name="Calhoun S."/>
            <person name="Haridas S."/>
            <person name="Kuo A."/>
            <person name="Mondo S."/>
            <person name="Pangilinan J."/>
            <person name="Riley R."/>
            <person name="LaButti K."/>
            <person name="Andreopoulos B."/>
            <person name="Lipzen A."/>
            <person name="Chen C."/>
            <person name="Yan M."/>
            <person name="Daum C."/>
            <person name="Ng V."/>
            <person name="Clum A."/>
            <person name="Steindorff A."/>
            <person name="Ohm R.A."/>
            <person name="Martin F."/>
            <person name="Silar P."/>
            <person name="Natvig D.O."/>
            <person name="Lalanne C."/>
            <person name="Gautier V."/>
            <person name="Ament-Velasquez S.L."/>
            <person name="Kruys A."/>
            <person name="Hutchinson M.I."/>
            <person name="Powell A.J."/>
            <person name="Barry K."/>
            <person name="Miller A.N."/>
            <person name="Grigoriev I.V."/>
            <person name="Debuchy R."/>
            <person name="Gladieux P."/>
            <person name="Hiltunen Thoren M."/>
            <person name="Johannesson H."/>
        </authorList>
    </citation>
    <scope>NUCLEOTIDE SEQUENCE</scope>
    <source>
        <strain evidence="2">CBS 538.74</strain>
    </source>
</reference>
<organism evidence="2 3">
    <name type="scientific">Chaetomidium leptoderma</name>
    <dbReference type="NCBI Taxonomy" id="669021"/>
    <lineage>
        <taxon>Eukaryota</taxon>
        <taxon>Fungi</taxon>
        <taxon>Dikarya</taxon>
        <taxon>Ascomycota</taxon>
        <taxon>Pezizomycotina</taxon>
        <taxon>Sordariomycetes</taxon>
        <taxon>Sordariomycetidae</taxon>
        <taxon>Sordariales</taxon>
        <taxon>Chaetomiaceae</taxon>
        <taxon>Chaetomidium</taxon>
    </lineage>
</organism>
<feature type="compositionally biased region" description="Pro residues" evidence="1">
    <location>
        <begin position="1"/>
        <end position="13"/>
    </location>
</feature>
<comment type="caution">
    <text evidence="2">The sequence shown here is derived from an EMBL/GenBank/DDBJ whole genome shotgun (WGS) entry which is preliminary data.</text>
</comment>
<evidence type="ECO:0008006" key="4">
    <source>
        <dbReference type="Google" id="ProtNLM"/>
    </source>
</evidence>
<evidence type="ECO:0000313" key="3">
    <source>
        <dbReference type="Proteomes" id="UP001302745"/>
    </source>
</evidence>
<keyword evidence="3" id="KW-1185">Reference proteome</keyword>
<dbReference type="EMBL" id="MU856896">
    <property type="protein sequence ID" value="KAK4155047.1"/>
    <property type="molecule type" value="Genomic_DNA"/>
</dbReference>
<protein>
    <recommendedName>
        <fullName evidence="4">Protein kinase domain-containing protein</fullName>
    </recommendedName>
</protein>
<sequence length="222" mass="24924">MDAPEPPGSPPGGPGYEGGDLDPAPEREADEVTLEQRFRLGTRTVTATGTVCHHHRNVVHLRVLPSWLDGLLWPLRLLPETLRSMLHSRWPEWFLPAARIVLKRQKAGWDEEFDNERAVYQQRLGPAECPVTAATGPRALVLSDIGGIGLHWRALTNLGVTHDDSKLDNFRLVADRTRIMVIDFDSSYVMTTDDPEFNATSDAKFATEQYWLVHGGRKPKLL</sequence>
<dbReference type="AlphaFoldDB" id="A0AAN6ZY05"/>
<feature type="region of interest" description="Disordered" evidence="1">
    <location>
        <begin position="1"/>
        <end position="25"/>
    </location>
</feature>
<reference evidence="2" key="2">
    <citation type="submission" date="2023-05" db="EMBL/GenBank/DDBJ databases">
        <authorList>
            <consortium name="Lawrence Berkeley National Laboratory"/>
            <person name="Steindorff A."/>
            <person name="Hensen N."/>
            <person name="Bonometti L."/>
            <person name="Westerberg I."/>
            <person name="Brannstrom I.O."/>
            <person name="Guillou S."/>
            <person name="Cros-Aarteil S."/>
            <person name="Calhoun S."/>
            <person name="Haridas S."/>
            <person name="Kuo A."/>
            <person name="Mondo S."/>
            <person name="Pangilinan J."/>
            <person name="Riley R."/>
            <person name="Labutti K."/>
            <person name="Andreopoulos B."/>
            <person name="Lipzen A."/>
            <person name="Chen C."/>
            <person name="Yanf M."/>
            <person name="Daum C."/>
            <person name="Ng V."/>
            <person name="Clum A."/>
            <person name="Ohm R."/>
            <person name="Martin F."/>
            <person name="Silar P."/>
            <person name="Natvig D."/>
            <person name="Lalanne C."/>
            <person name="Gautier V."/>
            <person name="Ament-Velasquez S.L."/>
            <person name="Kruys A."/>
            <person name="Hutchinson M.I."/>
            <person name="Powell A.J."/>
            <person name="Barry K."/>
            <person name="Miller A.N."/>
            <person name="Grigoriev I.V."/>
            <person name="Debuchy R."/>
            <person name="Gladieux P."/>
            <person name="Thoren M.H."/>
            <person name="Johannesson H."/>
        </authorList>
    </citation>
    <scope>NUCLEOTIDE SEQUENCE</scope>
    <source>
        <strain evidence="2">CBS 538.74</strain>
    </source>
</reference>
<name>A0AAN6ZY05_9PEZI</name>
<accession>A0AAN6ZY05</accession>